<evidence type="ECO:0000259" key="2">
    <source>
        <dbReference type="Pfam" id="PF04457"/>
    </source>
</evidence>
<evidence type="ECO:0000313" key="4">
    <source>
        <dbReference type="Proteomes" id="UP001161757"/>
    </source>
</evidence>
<proteinExistence type="predicted"/>
<dbReference type="PANTHER" id="PTHR46729:SF1">
    <property type="entry name" value="LEUKOCYTE RECEPTOR CLUSTER MEMBER 9"/>
    <property type="match status" value="1"/>
</dbReference>
<feature type="region of interest" description="Disordered" evidence="1">
    <location>
        <begin position="1"/>
        <end position="77"/>
    </location>
</feature>
<sequence length="181" mass="21144">MAEYSGKRRTGQDMSPDVLGQLRNMAENHLKELEKEKAREDTESLKRSKELERYRKQPRRSKDGRSVPFCSTPSPKMRSAQDVLDRLHWDPSYDITKYTIGYLERFSGIMETPADSWISESTDEEWIPQHRIKYFKRSLENGEQEVVWDRERRIDKFFGTGLSRTGDHELRAKGAGVGLDS</sequence>
<comment type="caution">
    <text evidence="3">The sequence shown here is derived from an EMBL/GenBank/DDBJ whole genome shotgun (WGS) entry which is preliminary data.</text>
</comment>
<evidence type="ECO:0000313" key="3">
    <source>
        <dbReference type="EMBL" id="KAJ8995362.1"/>
    </source>
</evidence>
<organism evidence="3 4">
    <name type="scientific">Exophiala dermatitidis</name>
    <name type="common">Black yeast-like fungus</name>
    <name type="synonym">Wangiella dermatitidis</name>
    <dbReference type="NCBI Taxonomy" id="5970"/>
    <lineage>
        <taxon>Eukaryota</taxon>
        <taxon>Fungi</taxon>
        <taxon>Dikarya</taxon>
        <taxon>Ascomycota</taxon>
        <taxon>Pezizomycotina</taxon>
        <taxon>Eurotiomycetes</taxon>
        <taxon>Chaetothyriomycetidae</taxon>
        <taxon>Chaetothyriales</taxon>
        <taxon>Herpotrichiellaceae</taxon>
        <taxon>Exophiala</taxon>
    </lineage>
</organism>
<gene>
    <name evidence="3" type="ORF">HRR80_000137</name>
</gene>
<feature type="compositionally biased region" description="Basic and acidic residues" evidence="1">
    <location>
        <begin position="26"/>
        <end position="65"/>
    </location>
</feature>
<reference evidence="3" key="1">
    <citation type="submission" date="2023-01" db="EMBL/GenBank/DDBJ databases">
        <title>Exophiala dermititidis isolated from Cystic Fibrosis Patient.</title>
        <authorList>
            <person name="Kurbessoian T."/>
            <person name="Crocker A."/>
            <person name="Murante D."/>
            <person name="Hogan D.A."/>
            <person name="Stajich J.E."/>
        </authorList>
    </citation>
    <scope>NUCLEOTIDE SEQUENCE</scope>
    <source>
        <strain evidence="3">Ex8</strain>
    </source>
</reference>
<feature type="domain" description="MJ1316 RNA cyclic group end recognition" evidence="2">
    <location>
        <begin position="77"/>
        <end position="150"/>
    </location>
</feature>
<evidence type="ECO:0000256" key="1">
    <source>
        <dbReference type="SAM" id="MobiDB-lite"/>
    </source>
</evidence>
<dbReference type="AlphaFoldDB" id="A0AAN6F165"/>
<dbReference type="Proteomes" id="UP001161757">
    <property type="component" value="Unassembled WGS sequence"/>
</dbReference>
<dbReference type="InterPro" id="IPR040459">
    <property type="entry name" value="MJ1316"/>
</dbReference>
<dbReference type="Pfam" id="PF04457">
    <property type="entry name" value="MJ1316"/>
    <property type="match status" value="1"/>
</dbReference>
<protein>
    <recommendedName>
        <fullName evidence="2">MJ1316 RNA cyclic group end recognition domain-containing protein</fullName>
    </recommendedName>
</protein>
<dbReference type="PANTHER" id="PTHR46729">
    <property type="entry name" value="LEUKOCYTE RECEPTOR CLUSTER MEMBER 9"/>
    <property type="match status" value="1"/>
</dbReference>
<dbReference type="EMBL" id="JAJGCB010000001">
    <property type="protein sequence ID" value="KAJ8995362.1"/>
    <property type="molecule type" value="Genomic_DNA"/>
</dbReference>
<dbReference type="InterPro" id="IPR042653">
    <property type="entry name" value="Leng9"/>
</dbReference>
<accession>A0AAN6F165</accession>
<name>A0AAN6F165_EXODE</name>